<dbReference type="RefSeq" id="WP_095989711.1">
    <property type="nucleotide sequence ID" value="NZ_CP022098.1"/>
</dbReference>
<protein>
    <recommendedName>
        <fullName evidence="9">Major facilitator superfamily (MFS) profile domain-containing protein</fullName>
    </recommendedName>
</protein>
<feature type="transmembrane region" description="Helical" evidence="8">
    <location>
        <begin position="231"/>
        <end position="247"/>
    </location>
</feature>
<keyword evidence="7 8" id="KW-0472">Membrane</keyword>
<evidence type="ECO:0000256" key="6">
    <source>
        <dbReference type="ARBA" id="ARBA00022989"/>
    </source>
</evidence>
<evidence type="ECO:0000313" key="11">
    <source>
        <dbReference type="Proteomes" id="UP000217257"/>
    </source>
</evidence>
<sequence>MNAEAPREVRFWPFMFALFLGSFITVLSSSSITIAIPEMQRHFGAELALMQWTLTGFMLAMGTVAPLTGYLGDRFSFKWLYLAAMGGFLVASLLCGWAWDAMSLVAFRCLQGAFSGLVMPVTMTLIYQVLPREKQALAISLWSLSAMLAPAFGPTLAGALITLSSWRWLFFFNVPLCLLALVLTQREVAWYRLREPGPFDLPGLLTVVISSLALLMAFSRSGTWGWGNPKTLGLFVLGGVSLLVFIARELKVEAPLLNLRVLTNRRYLLTLIVSSIITISLYAGVFLLPVFLQRIQGRTPLDTGLILLPASLAMALLMPLVGRLYGVLGPRVLMVTGISMIGVGTYALSHLEPETSRTYVLLWMLVRNVGISLSTMPASNAGMEQIPPVLSGHASSLSNWLRNVFGSFSIAIFTSLLSTFGRIEGAKLVERGVMEEPQRMEALAFVASINDVHLVATIVVLAALPLSLMVPRLSRT</sequence>
<evidence type="ECO:0000256" key="8">
    <source>
        <dbReference type="SAM" id="Phobius"/>
    </source>
</evidence>
<feature type="transmembrane region" description="Helical" evidence="8">
    <location>
        <begin position="79"/>
        <end position="99"/>
    </location>
</feature>
<dbReference type="GO" id="GO:0005886">
    <property type="term" value="C:plasma membrane"/>
    <property type="evidence" value="ECO:0007669"/>
    <property type="project" value="UniProtKB-SubCell"/>
</dbReference>
<feature type="transmembrane region" description="Helical" evidence="8">
    <location>
        <begin position="168"/>
        <end position="189"/>
    </location>
</feature>
<keyword evidence="3" id="KW-0813">Transport</keyword>
<feature type="transmembrane region" description="Helical" evidence="8">
    <location>
        <begin position="328"/>
        <end position="348"/>
    </location>
</feature>
<comment type="similarity">
    <text evidence="2">Belongs to the major facilitator superfamily. EmrB family.</text>
</comment>
<dbReference type="Gene3D" id="1.20.1720.10">
    <property type="entry name" value="Multidrug resistance protein D"/>
    <property type="match status" value="1"/>
</dbReference>
<dbReference type="InterPro" id="IPR020846">
    <property type="entry name" value="MFS_dom"/>
</dbReference>
<feature type="transmembrane region" description="Helical" evidence="8">
    <location>
        <begin position="201"/>
        <end position="219"/>
    </location>
</feature>
<dbReference type="SUPFAM" id="SSF103473">
    <property type="entry name" value="MFS general substrate transporter"/>
    <property type="match status" value="1"/>
</dbReference>
<evidence type="ECO:0000256" key="3">
    <source>
        <dbReference type="ARBA" id="ARBA00022448"/>
    </source>
</evidence>
<feature type="transmembrane region" description="Helical" evidence="8">
    <location>
        <begin position="48"/>
        <end position="67"/>
    </location>
</feature>
<dbReference type="PROSITE" id="PS50850">
    <property type="entry name" value="MFS"/>
    <property type="match status" value="1"/>
</dbReference>
<keyword evidence="6 8" id="KW-1133">Transmembrane helix</keyword>
<proteinExistence type="inferred from homology"/>
<dbReference type="InterPro" id="IPR004638">
    <property type="entry name" value="EmrB-like"/>
</dbReference>
<evidence type="ECO:0000256" key="7">
    <source>
        <dbReference type="ARBA" id="ARBA00023136"/>
    </source>
</evidence>
<dbReference type="EMBL" id="CP022098">
    <property type="protein sequence ID" value="ATB42103.1"/>
    <property type="molecule type" value="Genomic_DNA"/>
</dbReference>
<feature type="transmembrane region" description="Helical" evidence="8">
    <location>
        <begin position="136"/>
        <end position="161"/>
    </location>
</feature>
<evidence type="ECO:0000259" key="9">
    <source>
        <dbReference type="PROSITE" id="PS50850"/>
    </source>
</evidence>
<feature type="transmembrane region" description="Helical" evidence="8">
    <location>
        <begin position="267"/>
        <end position="292"/>
    </location>
</feature>
<dbReference type="KEGG" id="cfus:CYFUS_007580"/>
<evidence type="ECO:0000256" key="1">
    <source>
        <dbReference type="ARBA" id="ARBA00004651"/>
    </source>
</evidence>
<name>A0A250JEQ7_9BACT</name>
<dbReference type="InterPro" id="IPR036259">
    <property type="entry name" value="MFS_trans_sf"/>
</dbReference>
<organism evidence="10 11">
    <name type="scientific">Cystobacter fuscus</name>
    <dbReference type="NCBI Taxonomy" id="43"/>
    <lineage>
        <taxon>Bacteria</taxon>
        <taxon>Pseudomonadati</taxon>
        <taxon>Myxococcota</taxon>
        <taxon>Myxococcia</taxon>
        <taxon>Myxococcales</taxon>
        <taxon>Cystobacterineae</taxon>
        <taxon>Archangiaceae</taxon>
        <taxon>Cystobacter</taxon>
    </lineage>
</organism>
<evidence type="ECO:0000256" key="5">
    <source>
        <dbReference type="ARBA" id="ARBA00022692"/>
    </source>
</evidence>
<evidence type="ECO:0000256" key="2">
    <source>
        <dbReference type="ARBA" id="ARBA00008537"/>
    </source>
</evidence>
<dbReference type="InterPro" id="IPR011701">
    <property type="entry name" value="MFS"/>
</dbReference>
<dbReference type="GO" id="GO:0022857">
    <property type="term" value="F:transmembrane transporter activity"/>
    <property type="evidence" value="ECO:0007669"/>
    <property type="project" value="InterPro"/>
</dbReference>
<feature type="transmembrane region" description="Helical" evidence="8">
    <location>
        <begin position="12"/>
        <end position="36"/>
    </location>
</feature>
<keyword evidence="5 8" id="KW-0812">Transmembrane</keyword>
<feature type="transmembrane region" description="Helical" evidence="8">
    <location>
        <begin position="400"/>
        <end position="421"/>
    </location>
</feature>
<dbReference type="PANTHER" id="PTHR42718:SF9">
    <property type="entry name" value="MAJOR FACILITATOR SUPERFAMILY MULTIDRUG TRANSPORTER MFSC"/>
    <property type="match status" value="1"/>
</dbReference>
<keyword evidence="4" id="KW-1003">Cell membrane</keyword>
<feature type="transmembrane region" description="Helical" evidence="8">
    <location>
        <begin position="111"/>
        <end position="130"/>
    </location>
</feature>
<feature type="domain" description="Major facilitator superfamily (MFS) profile" evidence="9">
    <location>
        <begin position="14"/>
        <end position="474"/>
    </location>
</feature>
<dbReference type="PANTHER" id="PTHR42718">
    <property type="entry name" value="MAJOR FACILITATOR SUPERFAMILY MULTIDRUG TRANSPORTER MFSC"/>
    <property type="match status" value="1"/>
</dbReference>
<gene>
    <name evidence="10" type="ORF">CYFUS_007580</name>
</gene>
<accession>A0A250JEQ7</accession>
<dbReference type="Pfam" id="PF07690">
    <property type="entry name" value="MFS_1"/>
    <property type="match status" value="1"/>
</dbReference>
<dbReference type="Proteomes" id="UP000217257">
    <property type="component" value="Chromosome"/>
</dbReference>
<comment type="subcellular location">
    <subcellularLocation>
        <location evidence="1">Cell membrane</location>
        <topology evidence="1">Multi-pass membrane protein</topology>
    </subcellularLocation>
</comment>
<evidence type="ECO:0000313" key="10">
    <source>
        <dbReference type="EMBL" id="ATB42103.1"/>
    </source>
</evidence>
<dbReference type="NCBIfam" id="TIGR00711">
    <property type="entry name" value="efflux_EmrB"/>
    <property type="match status" value="1"/>
</dbReference>
<feature type="transmembrane region" description="Helical" evidence="8">
    <location>
        <begin position="442"/>
        <end position="466"/>
    </location>
</feature>
<dbReference type="CDD" id="cd17503">
    <property type="entry name" value="MFS_LmrB_MDR_like"/>
    <property type="match status" value="1"/>
</dbReference>
<feature type="transmembrane region" description="Helical" evidence="8">
    <location>
        <begin position="304"/>
        <end position="322"/>
    </location>
</feature>
<dbReference type="AlphaFoldDB" id="A0A250JEQ7"/>
<dbReference type="Gene3D" id="1.20.1250.20">
    <property type="entry name" value="MFS general substrate transporter like domains"/>
    <property type="match status" value="1"/>
</dbReference>
<evidence type="ECO:0000256" key="4">
    <source>
        <dbReference type="ARBA" id="ARBA00022475"/>
    </source>
</evidence>
<reference evidence="10 11" key="1">
    <citation type="submission" date="2017-06" db="EMBL/GenBank/DDBJ databases">
        <title>Sequencing and comparative analysis of myxobacterial genomes.</title>
        <authorList>
            <person name="Rupp O."/>
            <person name="Goesmann A."/>
            <person name="Sogaard-Andersen L."/>
        </authorList>
    </citation>
    <scope>NUCLEOTIDE SEQUENCE [LARGE SCALE GENOMIC DNA]</scope>
    <source>
        <strain evidence="10 11">DSM 52655</strain>
    </source>
</reference>